<dbReference type="AlphaFoldDB" id="A0A9Q0AJ84"/>
<dbReference type="Proteomes" id="UP000829685">
    <property type="component" value="Unassembled WGS sequence"/>
</dbReference>
<dbReference type="EMBL" id="JAFIMR010000058">
    <property type="protein sequence ID" value="KAI1853073.1"/>
    <property type="molecule type" value="Genomic_DNA"/>
</dbReference>
<name>A0A9Q0AJ84_9PEZI</name>
<comment type="caution">
    <text evidence="1">The sequence shown here is derived from an EMBL/GenBank/DDBJ whole genome shotgun (WGS) entry which is preliminary data.</text>
</comment>
<keyword evidence="2" id="KW-1185">Reference proteome</keyword>
<reference evidence="1" key="1">
    <citation type="submission" date="2021-03" db="EMBL/GenBank/DDBJ databases">
        <title>Revisited historic fungal species revealed as producer of novel bioactive compounds through whole genome sequencing and comparative genomics.</title>
        <authorList>
            <person name="Vignolle G.A."/>
            <person name="Hochenegger N."/>
            <person name="Mach R.L."/>
            <person name="Mach-Aigner A.R."/>
            <person name="Javad Rahimi M."/>
            <person name="Salim K.A."/>
            <person name="Chan C.M."/>
            <person name="Lim L.B.L."/>
            <person name="Cai F."/>
            <person name="Druzhinina I.S."/>
            <person name="U'Ren J.M."/>
            <person name="Derntl C."/>
        </authorList>
    </citation>
    <scope>NUCLEOTIDE SEQUENCE</scope>
    <source>
        <strain evidence="1">TUCIM 5799</strain>
    </source>
</reference>
<gene>
    <name evidence="1" type="ORF">JX265_012829</name>
</gene>
<protein>
    <submittedName>
        <fullName evidence="1">Uncharacterized protein</fullName>
    </submittedName>
</protein>
<proteinExistence type="predicted"/>
<evidence type="ECO:0000313" key="2">
    <source>
        <dbReference type="Proteomes" id="UP000829685"/>
    </source>
</evidence>
<accession>A0A9Q0AJ84</accession>
<sequence length="139" mass="15279">MSEMDRRESPRGMSIYLLNGGAVVCAERLTPTLSSLQQQQYKLMRLATDPALLLSISERMKETLTLGGTEAREDATLLDSLRSWAASPAGDRSSTPACVPKLVRQYRRAQTAPALAHAFQGLLLVYVIDCARPSQRSQV</sequence>
<evidence type="ECO:0000313" key="1">
    <source>
        <dbReference type="EMBL" id="KAI1853073.1"/>
    </source>
</evidence>
<organism evidence="1 2">
    <name type="scientific">Neoarthrinium moseri</name>
    <dbReference type="NCBI Taxonomy" id="1658444"/>
    <lineage>
        <taxon>Eukaryota</taxon>
        <taxon>Fungi</taxon>
        <taxon>Dikarya</taxon>
        <taxon>Ascomycota</taxon>
        <taxon>Pezizomycotina</taxon>
        <taxon>Sordariomycetes</taxon>
        <taxon>Xylariomycetidae</taxon>
        <taxon>Amphisphaeriales</taxon>
        <taxon>Apiosporaceae</taxon>
        <taxon>Neoarthrinium</taxon>
    </lineage>
</organism>